<protein>
    <recommendedName>
        <fullName evidence="3">LIM zinc-binding domain-containing protein</fullName>
    </recommendedName>
</protein>
<dbReference type="Proteomes" id="UP000325780">
    <property type="component" value="Unassembled WGS sequence"/>
</dbReference>
<accession>A0A5N6TFZ9</accession>
<sequence length="69" mass="7722">MPSLEDVVKTFPPRGNMQQHRLSKATNFYCTRCNCTKTAKLVTTIDGKWDKLYCNACYGNNLATTETAG</sequence>
<dbReference type="AlphaFoldDB" id="A0A5N6TFZ9"/>
<name>A0A5N6TFZ9_ASPAV</name>
<keyword evidence="2" id="KW-1185">Reference proteome</keyword>
<dbReference type="EMBL" id="ML742399">
    <property type="protein sequence ID" value="KAE8145021.1"/>
    <property type="molecule type" value="Genomic_DNA"/>
</dbReference>
<reference evidence="1 2" key="1">
    <citation type="submission" date="2019-04" db="EMBL/GenBank/DDBJ databases">
        <title>Friends and foes A comparative genomics study of 23 Aspergillus species from section Flavi.</title>
        <authorList>
            <consortium name="DOE Joint Genome Institute"/>
            <person name="Kjaerbolling I."/>
            <person name="Vesth T."/>
            <person name="Frisvad J.C."/>
            <person name="Nybo J.L."/>
            <person name="Theobald S."/>
            <person name="Kildgaard S."/>
            <person name="Isbrandt T."/>
            <person name="Kuo A."/>
            <person name="Sato A."/>
            <person name="Lyhne E.K."/>
            <person name="Kogle M.E."/>
            <person name="Wiebenga A."/>
            <person name="Kun R.S."/>
            <person name="Lubbers R.J."/>
            <person name="Makela M.R."/>
            <person name="Barry K."/>
            <person name="Chovatia M."/>
            <person name="Clum A."/>
            <person name="Daum C."/>
            <person name="Haridas S."/>
            <person name="He G."/>
            <person name="LaButti K."/>
            <person name="Lipzen A."/>
            <person name="Mondo S."/>
            <person name="Riley R."/>
            <person name="Salamov A."/>
            <person name="Simmons B.A."/>
            <person name="Magnuson J.K."/>
            <person name="Henrissat B."/>
            <person name="Mortensen U.H."/>
            <person name="Larsen T.O."/>
            <person name="Devries R.P."/>
            <person name="Grigoriev I.V."/>
            <person name="Machida M."/>
            <person name="Baker S.E."/>
            <person name="Andersen M.R."/>
        </authorList>
    </citation>
    <scope>NUCLEOTIDE SEQUENCE [LARGE SCALE GENOMIC DNA]</scope>
    <source>
        <strain evidence="1 2">IBT 18842</strain>
    </source>
</reference>
<evidence type="ECO:0008006" key="3">
    <source>
        <dbReference type="Google" id="ProtNLM"/>
    </source>
</evidence>
<gene>
    <name evidence="1" type="ORF">BDV25DRAFT_165548</name>
</gene>
<proteinExistence type="predicted"/>
<organism evidence="1 2">
    <name type="scientific">Aspergillus avenaceus</name>
    <dbReference type="NCBI Taxonomy" id="36643"/>
    <lineage>
        <taxon>Eukaryota</taxon>
        <taxon>Fungi</taxon>
        <taxon>Dikarya</taxon>
        <taxon>Ascomycota</taxon>
        <taxon>Pezizomycotina</taxon>
        <taxon>Eurotiomycetes</taxon>
        <taxon>Eurotiomycetidae</taxon>
        <taxon>Eurotiales</taxon>
        <taxon>Aspergillaceae</taxon>
        <taxon>Aspergillus</taxon>
        <taxon>Aspergillus subgen. Circumdati</taxon>
    </lineage>
</organism>
<dbReference type="OrthoDB" id="3776781at2759"/>
<evidence type="ECO:0000313" key="1">
    <source>
        <dbReference type="EMBL" id="KAE8145021.1"/>
    </source>
</evidence>
<evidence type="ECO:0000313" key="2">
    <source>
        <dbReference type="Proteomes" id="UP000325780"/>
    </source>
</evidence>